<dbReference type="Gene3D" id="1.25.40.20">
    <property type="entry name" value="Ankyrin repeat-containing domain"/>
    <property type="match status" value="2"/>
</dbReference>
<dbReference type="SUPFAM" id="SSF48403">
    <property type="entry name" value="Ankyrin repeat"/>
    <property type="match status" value="1"/>
</dbReference>
<organism evidence="4">
    <name type="scientific">Hymenolepis diminuta</name>
    <name type="common">Rat tapeworm</name>
    <dbReference type="NCBI Taxonomy" id="6216"/>
    <lineage>
        <taxon>Eukaryota</taxon>
        <taxon>Metazoa</taxon>
        <taxon>Spiralia</taxon>
        <taxon>Lophotrochozoa</taxon>
        <taxon>Platyhelminthes</taxon>
        <taxon>Cestoda</taxon>
        <taxon>Eucestoda</taxon>
        <taxon>Cyclophyllidea</taxon>
        <taxon>Hymenolepididae</taxon>
        <taxon>Hymenolepis</taxon>
    </lineage>
</organism>
<dbReference type="STRING" id="6216.A0A0R3SM65"/>
<feature type="repeat" description="ANK" evidence="3">
    <location>
        <begin position="36"/>
        <end position="61"/>
    </location>
</feature>
<proteinExistence type="predicted"/>
<dbReference type="Pfam" id="PF12796">
    <property type="entry name" value="Ank_2"/>
    <property type="match status" value="3"/>
</dbReference>
<name>A0A0R3SM65_HYMDI</name>
<dbReference type="WBParaSite" id="HDID_0000603001-mRNA-1">
    <property type="protein sequence ID" value="HDID_0000603001-mRNA-1"/>
    <property type="gene ID" value="HDID_0000603001"/>
</dbReference>
<dbReference type="PROSITE" id="PS50297">
    <property type="entry name" value="ANK_REP_REGION"/>
    <property type="match status" value="3"/>
</dbReference>
<keyword evidence="1" id="KW-0677">Repeat</keyword>
<dbReference type="InterPro" id="IPR002110">
    <property type="entry name" value="Ankyrin_rpt"/>
</dbReference>
<dbReference type="InterPro" id="IPR036770">
    <property type="entry name" value="Ankyrin_rpt-contain_sf"/>
</dbReference>
<dbReference type="SMART" id="SM00248">
    <property type="entry name" value="ANK"/>
    <property type="match status" value="7"/>
</dbReference>
<feature type="repeat" description="ANK" evidence="3">
    <location>
        <begin position="138"/>
        <end position="170"/>
    </location>
</feature>
<protein>
    <submittedName>
        <fullName evidence="4">ANK_REP_REGION domain-containing protein</fullName>
    </submittedName>
</protein>
<sequence length="253" mass="27865">LTNQTTLLMEAARRGYAKILAILLDHGASLHAKDTEGNFAIHYAAENGRLKCLQLLMSKGSLAIVGNLSFKTPLMKAAENGHADVVTYLIENGVKITCMLNKNSESELTLAANSNKLEVVKILLNPLYARPYIDRSDELNYVLRLAVEKKNVELAELLLEAGADPNYVNSDDYPCLFTAIDNGDLEMVKSLISYGAYINLLNWDDVTPLMAAIETGNVEIVEYITLAGKFNGVVLTFKALKSSHIFNLQKELI</sequence>
<evidence type="ECO:0000256" key="2">
    <source>
        <dbReference type="ARBA" id="ARBA00023043"/>
    </source>
</evidence>
<dbReference type="PROSITE" id="PS50088">
    <property type="entry name" value="ANK_REPEAT"/>
    <property type="match status" value="4"/>
</dbReference>
<reference evidence="4" key="1">
    <citation type="submission" date="2017-02" db="UniProtKB">
        <authorList>
            <consortium name="WormBaseParasite"/>
        </authorList>
    </citation>
    <scope>IDENTIFICATION</scope>
</reference>
<dbReference type="PANTHER" id="PTHR24173:SF74">
    <property type="entry name" value="ANKYRIN REPEAT DOMAIN-CONTAINING PROTEIN 16"/>
    <property type="match status" value="1"/>
</dbReference>
<dbReference type="AlphaFoldDB" id="A0A0R3SM65"/>
<accession>A0A0R3SM65</accession>
<evidence type="ECO:0000313" key="4">
    <source>
        <dbReference type="WBParaSite" id="HDID_0000603001-mRNA-1"/>
    </source>
</evidence>
<feature type="repeat" description="ANK" evidence="3">
    <location>
        <begin position="69"/>
        <end position="101"/>
    </location>
</feature>
<keyword evidence="2 3" id="KW-0040">ANK repeat</keyword>
<dbReference type="PANTHER" id="PTHR24173">
    <property type="entry name" value="ANKYRIN REPEAT CONTAINING"/>
    <property type="match status" value="1"/>
</dbReference>
<evidence type="ECO:0000256" key="3">
    <source>
        <dbReference type="PROSITE-ProRule" id="PRU00023"/>
    </source>
</evidence>
<dbReference type="PRINTS" id="PR01415">
    <property type="entry name" value="ANKYRIN"/>
</dbReference>
<feature type="repeat" description="ANK" evidence="3">
    <location>
        <begin position="3"/>
        <end position="35"/>
    </location>
</feature>
<evidence type="ECO:0000256" key="1">
    <source>
        <dbReference type="ARBA" id="ARBA00022737"/>
    </source>
</evidence>